<dbReference type="AlphaFoldDB" id="A0A6M2DB74"/>
<reference evidence="2" key="1">
    <citation type="submission" date="2019-09" db="EMBL/GenBank/DDBJ databases">
        <title>Organ-specific transcriptomic study of the physiology of the cattle tick, Rhipicephalus microplus.</title>
        <authorList>
            <person name="Tirloni L."/>
            <person name="Braz G."/>
            <person name="Gandara A.C.P."/>
            <person name="Sabadin G.A."/>
            <person name="da Silva R.M."/>
            <person name="Guizzo M.G."/>
            <person name="Machado J.A."/>
            <person name="Costa E.P."/>
            <person name="Gomes H.F."/>
            <person name="Moraes J."/>
            <person name="Mota M.B.S."/>
            <person name="Mesquita R.D."/>
            <person name="Alvarenga P.H."/>
            <person name="Alves F."/>
            <person name="Seixas A."/>
            <person name="da Fonseca R.N."/>
            <person name="Fogaca A."/>
            <person name="Logullo C."/>
            <person name="Tanaka A."/>
            <person name="Daffre S."/>
            <person name="Termignoni C."/>
            <person name="Vaz I.S.Jr."/>
            <person name="Oliveira P.L."/>
            <person name="Ribeiro J.M."/>
        </authorList>
    </citation>
    <scope>NUCLEOTIDE SEQUENCE</scope>
    <source>
        <strain evidence="2">Porto Alegre</strain>
    </source>
</reference>
<organism evidence="2">
    <name type="scientific">Rhipicephalus microplus</name>
    <name type="common">Cattle tick</name>
    <name type="synonym">Boophilus microplus</name>
    <dbReference type="NCBI Taxonomy" id="6941"/>
    <lineage>
        <taxon>Eukaryota</taxon>
        <taxon>Metazoa</taxon>
        <taxon>Ecdysozoa</taxon>
        <taxon>Arthropoda</taxon>
        <taxon>Chelicerata</taxon>
        <taxon>Arachnida</taxon>
        <taxon>Acari</taxon>
        <taxon>Parasitiformes</taxon>
        <taxon>Ixodida</taxon>
        <taxon>Ixodoidea</taxon>
        <taxon>Ixodidae</taxon>
        <taxon>Rhipicephalinae</taxon>
        <taxon>Rhipicephalus</taxon>
        <taxon>Boophilus</taxon>
    </lineage>
</organism>
<protein>
    <submittedName>
        <fullName evidence="2">Putative secreted protein ovary overexpressed</fullName>
    </submittedName>
</protein>
<sequence length="75" mass="8625">MFCFFFFFFYLTLCVLMRIMSGFTLSISRNGSSMGNSGTSPHSLPEPLLARRSSYFGLHLMYALAPKRRRLMDSL</sequence>
<evidence type="ECO:0000313" key="2">
    <source>
        <dbReference type="EMBL" id="NOV43415.1"/>
    </source>
</evidence>
<dbReference type="EMBL" id="GHWJ01010678">
    <property type="protein sequence ID" value="NOV43415.1"/>
    <property type="molecule type" value="Transcribed_RNA"/>
</dbReference>
<accession>A0A6M2DB74</accession>
<proteinExistence type="predicted"/>
<feature type="signal peptide" evidence="1">
    <location>
        <begin position="1"/>
        <end position="22"/>
    </location>
</feature>
<keyword evidence="1" id="KW-0732">Signal</keyword>
<evidence type="ECO:0000256" key="1">
    <source>
        <dbReference type="SAM" id="SignalP"/>
    </source>
</evidence>
<name>A0A6M2DB74_RHIMP</name>
<feature type="chain" id="PRO_5027107726" evidence="1">
    <location>
        <begin position="23"/>
        <end position="75"/>
    </location>
</feature>